<evidence type="ECO:0000256" key="3">
    <source>
        <dbReference type="ARBA" id="ARBA00022622"/>
    </source>
</evidence>
<evidence type="ECO:0000313" key="8">
    <source>
        <dbReference type="EMBL" id="PRQ16366.1"/>
    </source>
</evidence>
<dbReference type="AlphaFoldDB" id="A0A2P6P355"/>
<dbReference type="Gramene" id="PRQ16366">
    <property type="protein sequence ID" value="PRQ16366"/>
    <property type="gene ID" value="RchiOBHm_Chr7g0183441"/>
</dbReference>
<dbReference type="OMA" id="ANPISIH"/>
<comment type="subcellular location">
    <subcellularLocation>
        <location evidence="1">Cell membrane</location>
        <topology evidence="1">Lipid-anchor</topology>
        <topology evidence="1">GPI-anchor</topology>
    </subcellularLocation>
</comment>
<keyword evidence="6" id="KW-0449">Lipoprotein</keyword>
<keyword evidence="4" id="KW-0732">Signal</keyword>
<dbReference type="InterPro" id="IPR056900">
    <property type="entry name" value="COB_C"/>
</dbReference>
<evidence type="ECO:0000256" key="5">
    <source>
        <dbReference type="ARBA" id="ARBA00023180"/>
    </source>
</evidence>
<comment type="caution">
    <text evidence="8">The sequence shown here is derived from an EMBL/GenBank/DDBJ whole genome shotgun (WGS) entry which is preliminary data.</text>
</comment>
<sequence>MNYSQWTLAAQHPNLNKLANVSGFLYRPLNNYGSINDTGMFYGIKYVNDPQMEAGPHGYVYTELILKKEKRTFTLEHGWAFPLKIYLSGDECMMLLPDIYPHLPNFACLEANPISIHLLHLIPLRGVCYMGLDILISLCYTNPMFGNNHDYFK</sequence>
<keyword evidence="3" id="KW-0336">GPI-anchor</keyword>
<dbReference type="GO" id="GO:0098552">
    <property type="term" value="C:side of membrane"/>
    <property type="evidence" value="ECO:0007669"/>
    <property type="project" value="UniProtKB-KW"/>
</dbReference>
<dbReference type="GO" id="GO:0052324">
    <property type="term" value="P:plant-type cell wall cellulose biosynthetic process"/>
    <property type="evidence" value="ECO:0007669"/>
    <property type="project" value="TreeGrafter"/>
</dbReference>
<dbReference type="GO" id="GO:0005886">
    <property type="term" value="C:plasma membrane"/>
    <property type="evidence" value="ECO:0007669"/>
    <property type="project" value="UniProtKB-SubCell"/>
</dbReference>
<dbReference type="PANTHER" id="PTHR31673">
    <property type="entry name" value="PROTEIN COBRA"/>
    <property type="match status" value="1"/>
</dbReference>
<dbReference type="PANTHER" id="PTHR31673:SF23">
    <property type="entry name" value="COBRA-LIKE PROTEIN 4"/>
    <property type="match status" value="1"/>
</dbReference>
<proteinExistence type="inferred from homology"/>
<evidence type="ECO:0000259" key="7">
    <source>
        <dbReference type="Pfam" id="PF25079"/>
    </source>
</evidence>
<keyword evidence="9" id="KW-1185">Reference proteome</keyword>
<evidence type="ECO:0000256" key="4">
    <source>
        <dbReference type="ARBA" id="ARBA00022729"/>
    </source>
</evidence>
<dbReference type="STRING" id="74649.A0A2P6P355"/>
<evidence type="ECO:0000256" key="2">
    <source>
        <dbReference type="ARBA" id="ARBA00005507"/>
    </source>
</evidence>
<comment type="similarity">
    <text evidence="2">Belongs to the COBRA family.</text>
</comment>
<organism evidence="8 9">
    <name type="scientific">Rosa chinensis</name>
    <name type="common">China rose</name>
    <dbReference type="NCBI Taxonomy" id="74649"/>
    <lineage>
        <taxon>Eukaryota</taxon>
        <taxon>Viridiplantae</taxon>
        <taxon>Streptophyta</taxon>
        <taxon>Embryophyta</taxon>
        <taxon>Tracheophyta</taxon>
        <taxon>Spermatophyta</taxon>
        <taxon>Magnoliopsida</taxon>
        <taxon>eudicotyledons</taxon>
        <taxon>Gunneridae</taxon>
        <taxon>Pentapetalae</taxon>
        <taxon>rosids</taxon>
        <taxon>fabids</taxon>
        <taxon>Rosales</taxon>
        <taxon>Rosaceae</taxon>
        <taxon>Rosoideae</taxon>
        <taxon>Rosoideae incertae sedis</taxon>
        <taxon>Rosa</taxon>
    </lineage>
</organism>
<keyword evidence="3" id="KW-0472">Membrane</keyword>
<feature type="domain" description="COBRA C-terminal" evidence="7">
    <location>
        <begin position="1"/>
        <end position="101"/>
    </location>
</feature>
<protein>
    <recommendedName>
        <fullName evidence="7">COBRA C-terminal domain-containing protein</fullName>
    </recommendedName>
</protein>
<dbReference type="InterPro" id="IPR006918">
    <property type="entry name" value="COBRA_pln"/>
</dbReference>
<evidence type="ECO:0000256" key="1">
    <source>
        <dbReference type="ARBA" id="ARBA00004609"/>
    </source>
</evidence>
<evidence type="ECO:0000256" key="6">
    <source>
        <dbReference type="ARBA" id="ARBA00023288"/>
    </source>
</evidence>
<accession>A0A2P6P355</accession>
<dbReference type="Proteomes" id="UP000238479">
    <property type="component" value="Chromosome 7"/>
</dbReference>
<reference evidence="8 9" key="1">
    <citation type="journal article" date="2018" name="Nat. Genet.">
        <title>The Rosa genome provides new insights in the design of modern roses.</title>
        <authorList>
            <person name="Bendahmane M."/>
        </authorList>
    </citation>
    <scope>NUCLEOTIDE SEQUENCE [LARGE SCALE GENOMIC DNA]</scope>
    <source>
        <strain evidence="9">cv. Old Blush</strain>
    </source>
</reference>
<dbReference type="EMBL" id="PDCK01000045">
    <property type="protein sequence ID" value="PRQ16366.1"/>
    <property type="molecule type" value="Genomic_DNA"/>
</dbReference>
<dbReference type="Pfam" id="PF25079">
    <property type="entry name" value="COB_C"/>
    <property type="match status" value="1"/>
</dbReference>
<evidence type="ECO:0000313" key="9">
    <source>
        <dbReference type="Proteomes" id="UP000238479"/>
    </source>
</evidence>
<name>A0A2P6P355_ROSCH</name>
<keyword evidence="5" id="KW-0325">Glycoprotein</keyword>
<dbReference type="GO" id="GO:0010215">
    <property type="term" value="P:cellulose microfibril organization"/>
    <property type="evidence" value="ECO:0007669"/>
    <property type="project" value="InterPro"/>
</dbReference>
<gene>
    <name evidence="8" type="ORF">RchiOBHm_Chr7g0183441</name>
</gene>